<dbReference type="InterPro" id="IPR000674">
    <property type="entry name" value="Ald_Oxase/Xan_DH_a/b"/>
</dbReference>
<organism evidence="3 4">
    <name type="scientific">Rhodoplanes elegans</name>
    <dbReference type="NCBI Taxonomy" id="29408"/>
    <lineage>
        <taxon>Bacteria</taxon>
        <taxon>Pseudomonadati</taxon>
        <taxon>Pseudomonadota</taxon>
        <taxon>Alphaproteobacteria</taxon>
        <taxon>Hyphomicrobiales</taxon>
        <taxon>Nitrobacteraceae</taxon>
        <taxon>Rhodoplanes</taxon>
    </lineage>
</organism>
<evidence type="ECO:0000256" key="1">
    <source>
        <dbReference type="SAM" id="MobiDB-lite"/>
    </source>
</evidence>
<dbReference type="Pfam" id="PF02738">
    <property type="entry name" value="MoCoBD_1"/>
    <property type="match status" value="1"/>
</dbReference>
<feature type="domain" description="Aldehyde oxidase/xanthine dehydrogenase a/b hammerhead" evidence="2">
    <location>
        <begin position="112"/>
        <end position="217"/>
    </location>
</feature>
<dbReference type="InterPro" id="IPR016208">
    <property type="entry name" value="Ald_Oxase/xanthine_DH-like"/>
</dbReference>
<evidence type="ECO:0000259" key="2">
    <source>
        <dbReference type="SMART" id="SM01008"/>
    </source>
</evidence>
<name>A0A327K4T9_9BRAD</name>
<dbReference type="OrthoDB" id="7955330at2"/>
<dbReference type="SMART" id="SM01008">
    <property type="entry name" value="Ald_Xan_dh_C"/>
    <property type="match status" value="1"/>
</dbReference>
<dbReference type="AlphaFoldDB" id="A0A327K4T9"/>
<dbReference type="InterPro" id="IPR008274">
    <property type="entry name" value="AldOxase/xan_DH_MoCoBD1"/>
</dbReference>
<sequence length="509" mass="55901">MHRLREDDRRRPRGRPDVAVARDPRVGSAAAEVRRMAEDLLEREPAVATDVLEKARVAPVEVLRRSDEDLRLPAVAPPTTLPLEPPLVPQVGEQTRAVGLRAQRPDSRNHGLGLTRYIDDIALPGMLYAKIKRAGLSSARIKRIDVSKAEAMPGVKAVLLGREIPLNLFGTSIVDQPLLVDEIVRHAGDGVAAVAAVTEQIAQAAIDAIEVEYEPLPGVYDPIEALSPDAPKVHGGDTNIYFKKLIRRGDVEKGFAQSYRVYENRYTTPGIEHAPMEPFTSIADWDANGRLTVYATIGRITLARVDLAKTLRIPISRIRVIGTVVGGNFGGKNEIRHEPVLALLSKKAGRPVKGRFTRVEEFVASTIRHPMIMDYKTGVTKEGKIIARQIRMVLDGGAYCSFSETTLGKASILAPGPYQIENIHVEGCVVYTNKTTSGSMRGFGAPQVCFAYESQMDEIARDLGIDPIEIRLKNFFREGSMSATGQVLHSVKVIESLNNAARKFGWEAR</sequence>
<dbReference type="GO" id="GO:0005506">
    <property type="term" value="F:iron ion binding"/>
    <property type="evidence" value="ECO:0007669"/>
    <property type="project" value="InterPro"/>
</dbReference>
<dbReference type="SUPFAM" id="SSF54665">
    <property type="entry name" value="CO dehydrogenase molybdoprotein N-domain-like"/>
    <property type="match status" value="1"/>
</dbReference>
<dbReference type="EMBL" id="NPEU01000395">
    <property type="protein sequence ID" value="RAI32904.1"/>
    <property type="molecule type" value="Genomic_DNA"/>
</dbReference>
<dbReference type="Proteomes" id="UP000248863">
    <property type="component" value="Unassembled WGS sequence"/>
</dbReference>
<dbReference type="InterPro" id="IPR037165">
    <property type="entry name" value="AldOxase/xan_DH_Mopterin-bd_sf"/>
</dbReference>
<protein>
    <recommendedName>
        <fullName evidence="2">Aldehyde oxidase/xanthine dehydrogenase a/b hammerhead domain-containing protein</fullName>
    </recommendedName>
</protein>
<accession>A0A327K4T9</accession>
<feature type="region of interest" description="Disordered" evidence="1">
    <location>
        <begin position="1"/>
        <end position="30"/>
    </location>
</feature>
<reference evidence="3 4" key="1">
    <citation type="submission" date="2017-07" db="EMBL/GenBank/DDBJ databases">
        <title>Draft Genome Sequences of Select Purple Nonsulfur Bacteria.</title>
        <authorList>
            <person name="Lasarre B."/>
            <person name="Mckinlay J.B."/>
        </authorList>
    </citation>
    <scope>NUCLEOTIDE SEQUENCE [LARGE SCALE GENOMIC DNA]</scope>
    <source>
        <strain evidence="3 4">DSM 11907</strain>
    </source>
</reference>
<gene>
    <name evidence="3" type="ORF">CH338_23425</name>
</gene>
<dbReference type="GO" id="GO:0016491">
    <property type="term" value="F:oxidoreductase activity"/>
    <property type="evidence" value="ECO:0007669"/>
    <property type="project" value="InterPro"/>
</dbReference>
<evidence type="ECO:0000313" key="4">
    <source>
        <dbReference type="Proteomes" id="UP000248863"/>
    </source>
</evidence>
<dbReference type="Gene3D" id="3.30.365.10">
    <property type="entry name" value="Aldehyde oxidase/xanthine dehydrogenase, molybdopterin binding domain"/>
    <property type="match status" value="3"/>
</dbReference>
<dbReference type="InterPro" id="IPR036856">
    <property type="entry name" value="Ald_Oxase/Xan_DH_a/b_sf"/>
</dbReference>
<proteinExistence type="predicted"/>
<dbReference type="PANTHER" id="PTHR11908:SF157">
    <property type="entry name" value="XANTHINE DEHYDROGENASE SUBUNIT D-RELATED"/>
    <property type="match status" value="1"/>
</dbReference>
<feature type="compositionally biased region" description="Basic and acidic residues" evidence="1">
    <location>
        <begin position="1"/>
        <end position="25"/>
    </location>
</feature>
<dbReference type="Gene3D" id="3.90.1170.50">
    <property type="entry name" value="Aldehyde oxidase/xanthine dehydrogenase, a/b hammerhead"/>
    <property type="match status" value="1"/>
</dbReference>
<dbReference type="Pfam" id="PF01315">
    <property type="entry name" value="Ald_Xan_dh_C"/>
    <property type="match status" value="1"/>
</dbReference>
<dbReference type="SUPFAM" id="SSF56003">
    <property type="entry name" value="Molybdenum cofactor-binding domain"/>
    <property type="match status" value="1"/>
</dbReference>
<evidence type="ECO:0000313" key="3">
    <source>
        <dbReference type="EMBL" id="RAI32904.1"/>
    </source>
</evidence>
<dbReference type="PANTHER" id="PTHR11908">
    <property type="entry name" value="XANTHINE DEHYDROGENASE"/>
    <property type="match status" value="1"/>
</dbReference>
<keyword evidence="4" id="KW-1185">Reference proteome</keyword>
<comment type="caution">
    <text evidence="3">The sequence shown here is derived from an EMBL/GenBank/DDBJ whole genome shotgun (WGS) entry which is preliminary data.</text>
</comment>